<evidence type="ECO:0000313" key="1">
    <source>
        <dbReference type="EMBL" id="KAF9528399.1"/>
    </source>
</evidence>
<protein>
    <submittedName>
        <fullName evidence="1">Uncharacterized protein</fullName>
    </submittedName>
</protein>
<accession>A0A9P6EGN9</accession>
<organism evidence="1 2">
    <name type="scientific">Crepidotus variabilis</name>
    <dbReference type="NCBI Taxonomy" id="179855"/>
    <lineage>
        <taxon>Eukaryota</taxon>
        <taxon>Fungi</taxon>
        <taxon>Dikarya</taxon>
        <taxon>Basidiomycota</taxon>
        <taxon>Agaricomycotina</taxon>
        <taxon>Agaricomycetes</taxon>
        <taxon>Agaricomycetidae</taxon>
        <taxon>Agaricales</taxon>
        <taxon>Agaricineae</taxon>
        <taxon>Crepidotaceae</taxon>
        <taxon>Crepidotus</taxon>
    </lineage>
</organism>
<dbReference type="EMBL" id="MU157853">
    <property type="protein sequence ID" value="KAF9528399.1"/>
    <property type="molecule type" value="Genomic_DNA"/>
</dbReference>
<comment type="caution">
    <text evidence="1">The sequence shown here is derived from an EMBL/GenBank/DDBJ whole genome shotgun (WGS) entry which is preliminary data.</text>
</comment>
<feature type="non-terminal residue" evidence="1">
    <location>
        <position position="363"/>
    </location>
</feature>
<sequence length="363" mass="42061">MTRSDRFRLAPSLDGEQLILIVCKTHWSNPSGIHTVVQALKILPFHAQSSIVPWMRFKLEGFGIKHCWMTSYHFAALLEYDRYLLVWDFQKDEVSMWDYFRSLIGESAGPPTWVHIFDDRLFTFHDSAVVEWEIPPFLPRSRWKDFLSMDPQPKPLNIMHDLEDDKLLALNTTDGAYSPLRILPSSAWNLWSDIPTYLAIFRTRNESPLLLFQFEQDNSSSQTISLRGRTFNQPQSTWIAYNFGKKYFSSPRVCDGSFVFSTCHNDGDVQLHLVPTDPSKQNGGSIKINRLALRGPNIFQSVACPATGRMCVSVFKETQNEIIILEFLDTPIHVQMISWFNAVIWVLRDICNWLYDIGLKRLF</sequence>
<proteinExistence type="predicted"/>
<keyword evidence="2" id="KW-1185">Reference proteome</keyword>
<dbReference type="Proteomes" id="UP000807306">
    <property type="component" value="Unassembled WGS sequence"/>
</dbReference>
<name>A0A9P6EGN9_9AGAR</name>
<dbReference type="AlphaFoldDB" id="A0A9P6EGN9"/>
<gene>
    <name evidence="1" type="ORF">CPB83DRAFT_854537</name>
</gene>
<reference evidence="1" key="1">
    <citation type="submission" date="2020-11" db="EMBL/GenBank/DDBJ databases">
        <authorList>
            <consortium name="DOE Joint Genome Institute"/>
            <person name="Ahrendt S."/>
            <person name="Riley R."/>
            <person name="Andreopoulos W."/>
            <person name="Labutti K."/>
            <person name="Pangilinan J."/>
            <person name="Ruiz-Duenas F.J."/>
            <person name="Barrasa J.M."/>
            <person name="Sanchez-Garcia M."/>
            <person name="Camarero S."/>
            <person name="Miyauchi S."/>
            <person name="Serrano A."/>
            <person name="Linde D."/>
            <person name="Babiker R."/>
            <person name="Drula E."/>
            <person name="Ayuso-Fernandez I."/>
            <person name="Pacheco R."/>
            <person name="Padilla G."/>
            <person name="Ferreira P."/>
            <person name="Barriuso J."/>
            <person name="Kellner H."/>
            <person name="Castanera R."/>
            <person name="Alfaro M."/>
            <person name="Ramirez L."/>
            <person name="Pisabarro A.G."/>
            <person name="Kuo A."/>
            <person name="Tritt A."/>
            <person name="Lipzen A."/>
            <person name="He G."/>
            <person name="Yan M."/>
            <person name="Ng V."/>
            <person name="Cullen D."/>
            <person name="Martin F."/>
            <person name="Rosso M.-N."/>
            <person name="Henrissat B."/>
            <person name="Hibbett D."/>
            <person name="Martinez A.T."/>
            <person name="Grigoriev I.V."/>
        </authorList>
    </citation>
    <scope>NUCLEOTIDE SEQUENCE</scope>
    <source>
        <strain evidence="1">CBS 506.95</strain>
    </source>
</reference>
<evidence type="ECO:0000313" key="2">
    <source>
        <dbReference type="Proteomes" id="UP000807306"/>
    </source>
</evidence>